<comment type="caution">
    <text evidence="2">The sequence shown here is derived from an EMBL/GenBank/DDBJ whole genome shotgun (WGS) entry which is preliminary data.</text>
</comment>
<dbReference type="OrthoDB" id="9800843at2"/>
<accession>A0A017TBV4</accession>
<organism evidence="2 3">
    <name type="scientific">Chondromyces apiculatus DSM 436</name>
    <dbReference type="NCBI Taxonomy" id="1192034"/>
    <lineage>
        <taxon>Bacteria</taxon>
        <taxon>Pseudomonadati</taxon>
        <taxon>Myxococcota</taxon>
        <taxon>Polyangia</taxon>
        <taxon>Polyangiales</taxon>
        <taxon>Polyangiaceae</taxon>
        <taxon>Chondromyces</taxon>
    </lineage>
</organism>
<evidence type="ECO:0000313" key="3">
    <source>
        <dbReference type="Proteomes" id="UP000019678"/>
    </source>
</evidence>
<gene>
    <name evidence="2" type="ORF">CAP_1932</name>
</gene>
<name>A0A017TBV4_9BACT</name>
<protein>
    <submittedName>
        <fullName evidence="2">Uncharacterized protein</fullName>
    </submittedName>
</protein>
<dbReference type="STRING" id="1192034.CAP_1932"/>
<evidence type="ECO:0000256" key="1">
    <source>
        <dbReference type="SAM" id="MobiDB-lite"/>
    </source>
</evidence>
<dbReference type="Proteomes" id="UP000019678">
    <property type="component" value="Unassembled WGS sequence"/>
</dbReference>
<proteinExistence type="predicted"/>
<keyword evidence="3" id="KW-1185">Reference proteome</keyword>
<dbReference type="EMBL" id="ASRX01000016">
    <property type="protein sequence ID" value="EYF06402.1"/>
    <property type="molecule type" value="Genomic_DNA"/>
</dbReference>
<dbReference type="eggNOG" id="ENOG5031YI9">
    <property type="taxonomic scope" value="Bacteria"/>
</dbReference>
<dbReference type="AlphaFoldDB" id="A0A017TBV4"/>
<feature type="region of interest" description="Disordered" evidence="1">
    <location>
        <begin position="241"/>
        <end position="261"/>
    </location>
</feature>
<feature type="compositionally biased region" description="Basic and acidic residues" evidence="1">
    <location>
        <begin position="241"/>
        <end position="252"/>
    </location>
</feature>
<reference evidence="2 3" key="1">
    <citation type="submission" date="2013-05" db="EMBL/GenBank/DDBJ databases">
        <title>Genome assembly of Chondromyces apiculatus DSM 436.</title>
        <authorList>
            <person name="Sharma G."/>
            <person name="Khatri I."/>
            <person name="Kaur C."/>
            <person name="Mayilraj S."/>
            <person name="Subramanian S."/>
        </authorList>
    </citation>
    <scope>NUCLEOTIDE SEQUENCE [LARGE SCALE GENOMIC DNA]</scope>
    <source>
        <strain evidence="2 3">DSM 436</strain>
    </source>
</reference>
<dbReference type="SUPFAM" id="SSF56399">
    <property type="entry name" value="ADP-ribosylation"/>
    <property type="match status" value="1"/>
</dbReference>
<sequence length="261" mass="29635">MRYDRTVIAYHGCDTKVAERILAGAPFQKSKNSYDWLGEGIYFWEFGNDRALKFAHFQKSLRKVKHPAVVGAIVQLGKCFDLMDTRYTAELSEAYHLFKEVKRAAHEPLPKNKGKTPEKKLRHRDCAVLNFYLQRLEERAFAFDTVRCAFVEGPRAFPGSGIQHESHIQISVRNPSCILGGVQAHDGEAMSRKSAKKKALPKPENLDAETRARRQVLAEMREMTPQQLFELAVRAGIYTKDGKLTPPYRDDAPPSACRPTD</sequence>
<dbReference type="RefSeq" id="WP_052374871.1">
    <property type="nucleotide sequence ID" value="NZ_ASRX01000016.1"/>
</dbReference>
<evidence type="ECO:0000313" key="2">
    <source>
        <dbReference type="EMBL" id="EYF06402.1"/>
    </source>
</evidence>